<evidence type="ECO:0000313" key="3">
    <source>
        <dbReference type="Proteomes" id="UP000228380"/>
    </source>
</evidence>
<dbReference type="GeneID" id="103707959"/>
<dbReference type="PANTHER" id="PTHR35164">
    <property type="entry name" value="EXPRESSED PROTEIN"/>
    <property type="match status" value="1"/>
</dbReference>
<gene>
    <name evidence="4" type="primary">LOC103707959</name>
</gene>
<feature type="compositionally biased region" description="Low complexity" evidence="2">
    <location>
        <begin position="16"/>
        <end position="41"/>
    </location>
</feature>
<dbReference type="OrthoDB" id="774313at2759"/>
<dbReference type="RefSeq" id="XP_008790919.1">
    <property type="nucleotide sequence ID" value="XM_008792697.4"/>
</dbReference>
<feature type="compositionally biased region" description="Basic and acidic residues" evidence="2">
    <location>
        <begin position="42"/>
        <end position="54"/>
    </location>
</feature>
<dbReference type="KEGG" id="pda:103707959"/>
<protein>
    <submittedName>
        <fullName evidence="4">Myosin-10-like</fullName>
    </submittedName>
</protein>
<feature type="compositionally biased region" description="Basic and acidic residues" evidence="2">
    <location>
        <begin position="187"/>
        <end position="197"/>
    </location>
</feature>
<feature type="region of interest" description="Disordered" evidence="2">
    <location>
        <begin position="1"/>
        <end position="119"/>
    </location>
</feature>
<name>A0A8B7C3N6_PHODC</name>
<feature type="compositionally biased region" description="Polar residues" evidence="2">
    <location>
        <begin position="411"/>
        <end position="424"/>
    </location>
</feature>
<feature type="compositionally biased region" description="Basic and acidic residues" evidence="2">
    <location>
        <begin position="79"/>
        <end position="102"/>
    </location>
</feature>
<dbReference type="Proteomes" id="UP000228380">
    <property type="component" value="Chromosome 15"/>
</dbReference>
<evidence type="ECO:0000256" key="1">
    <source>
        <dbReference type="SAM" id="Coils"/>
    </source>
</evidence>
<dbReference type="PANTHER" id="PTHR35164:SF14">
    <property type="entry name" value="OS04G0450900 PROTEIN"/>
    <property type="match status" value="1"/>
</dbReference>
<feature type="region of interest" description="Disordered" evidence="2">
    <location>
        <begin position="172"/>
        <end position="197"/>
    </location>
</feature>
<evidence type="ECO:0000256" key="2">
    <source>
        <dbReference type="SAM" id="MobiDB-lite"/>
    </source>
</evidence>
<reference evidence="3" key="1">
    <citation type="journal article" date="2019" name="Nat. Commun.">
        <title>Genome-wide association mapping of date palm fruit traits.</title>
        <authorList>
            <person name="Hazzouri K.M."/>
            <person name="Gros-Balthazard M."/>
            <person name="Flowers J.M."/>
            <person name="Copetti D."/>
            <person name="Lemansour A."/>
            <person name="Lebrun M."/>
            <person name="Masmoudi K."/>
            <person name="Ferrand S."/>
            <person name="Dhar M.I."/>
            <person name="Fresquez Z.A."/>
            <person name="Rosas U."/>
            <person name="Zhang J."/>
            <person name="Talag J."/>
            <person name="Lee S."/>
            <person name="Kudrna D."/>
            <person name="Powell R.F."/>
            <person name="Leitch I.J."/>
            <person name="Krueger R.R."/>
            <person name="Wing R.A."/>
            <person name="Amiri K.M.A."/>
            <person name="Purugganan M.D."/>
        </authorList>
    </citation>
    <scope>NUCLEOTIDE SEQUENCE [LARGE SCALE GENOMIC DNA]</scope>
    <source>
        <strain evidence="3">cv. Khalas</strain>
    </source>
</reference>
<dbReference type="AlphaFoldDB" id="A0A8B7C3N6"/>
<proteinExistence type="predicted"/>
<feature type="region of interest" description="Disordered" evidence="2">
    <location>
        <begin position="411"/>
        <end position="435"/>
    </location>
</feature>
<keyword evidence="1" id="KW-0175">Coiled coil</keyword>
<feature type="compositionally biased region" description="Polar residues" evidence="2">
    <location>
        <begin position="1"/>
        <end position="14"/>
    </location>
</feature>
<sequence length="546" mass="61122">MQALRSRSGSSGMAQKNPPSSPNSKTSPSKSSKGGPASSDSSDSKSSKVLDRKPSTKAASLPEKRTVKVSETPQQLSRLQEELKKEKEEKSRALQELAEMKKRMPSQMNGNEGLGKSRVEMLEKEVEKAKDSERKMLESLVSQTKQLEQTKISLEEANLEIRSLKEGMKSLEGSAVSASRSGRHLGRHLEKNGPSDVVRAEEEIRKLRNELKLAMEAEDKSKRAMDDLAIALKEVTTEANQVKERFSKTKSELENVRAEAERSKTLLESMEEKFRLASEESEKLKLELEESTAAWNVKENGFISCMKMSEEEISKLHQENSKLSDSQRAAREENFKLRDILKQSVNEATVVKEALEIARNENSQLKDLLSEKENAFQSIRQEYECLKVSEAAALDSVKELKTLLAATSTGDSSKTVTLSETGSLAQPKESTNDSKCTTGIYRFPSGRWNGERPQLQNRHRHSIGEPAKLKGSVFDMAGSPEQKDRRFASLSNVSDRRAASSIVTDDDFDYLDGLQLDGMEHPPVKQKKKAILRRFGDMLRRKTSHK</sequence>
<evidence type="ECO:0000313" key="4">
    <source>
        <dbReference type="RefSeq" id="XP_008790919.1"/>
    </source>
</evidence>
<feature type="coiled-coil region" evidence="1">
    <location>
        <begin position="351"/>
        <end position="382"/>
    </location>
</feature>
<feature type="region of interest" description="Disordered" evidence="2">
    <location>
        <begin position="244"/>
        <end position="264"/>
    </location>
</feature>
<accession>A0A8B7C3N6</accession>
<keyword evidence="3" id="KW-1185">Reference proteome</keyword>
<reference evidence="4" key="2">
    <citation type="submission" date="2025-08" db="UniProtKB">
        <authorList>
            <consortium name="RefSeq"/>
        </authorList>
    </citation>
    <scope>IDENTIFICATION</scope>
    <source>
        <tissue evidence="4">Young leaves</tissue>
    </source>
</reference>
<organism evidence="3 4">
    <name type="scientific">Phoenix dactylifera</name>
    <name type="common">Date palm</name>
    <dbReference type="NCBI Taxonomy" id="42345"/>
    <lineage>
        <taxon>Eukaryota</taxon>
        <taxon>Viridiplantae</taxon>
        <taxon>Streptophyta</taxon>
        <taxon>Embryophyta</taxon>
        <taxon>Tracheophyta</taxon>
        <taxon>Spermatophyta</taxon>
        <taxon>Magnoliopsida</taxon>
        <taxon>Liliopsida</taxon>
        <taxon>Arecaceae</taxon>
        <taxon>Coryphoideae</taxon>
        <taxon>Phoeniceae</taxon>
        <taxon>Phoenix</taxon>
    </lineage>
</organism>